<dbReference type="PRINTS" id="PR01736">
    <property type="entry name" value="PHPHTRNFRASE"/>
</dbReference>
<dbReference type="SUPFAM" id="SSF55804">
    <property type="entry name" value="Phoshotransferase/anion transport protein"/>
    <property type="match status" value="1"/>
</dbReference>
<dbReference type="GO" id="GO:0046872">
    <property type="term" value="F:metal ion binding"/>
    <property type="evidence" value="ECO:0007669"/>
    <property type="project" value="UniProtKB-KW"/>
</dbReference>
<reference evidence="17 18" key="1">
    <citation type="submission" date="2018-08" db="EMBL/GenBank/DDBJ databases">
        <title>Genome analysis of the thermophilic bacterium of the candidate phylum Aminicenantes from deep subsurface aquifer revealed its physiology and ecological role.</title>
        <authorList>
            <person name="Kadnikov V.V."/>
            <person name="Mardanov A.V."/>
            <person name="Beletsky A.V."/>
            <person name="Karnachuk O.V."/>
            <person name="Ravin N.V."/>
        </authorList>
    </citation>
    <scope>NUCLEOTIDE SEQUENCE [LARGE SCALE GENOMIC DNA]</scope>
    <source>
        <strain evidence="17">BY38</strain>
    </source>
</reference>
<proteinExistence type="inferred from homology"/>
<dbReference type="Pfam" id="PF02896">
    <property type="entry name" value="PEP-utilizers_C"/>
    <property type="match status" value="1"/>
</dbReference>
<dbReference type="AlphaFoldDB" id="A0A3E2BKP8"/>
<keyword evidence="14" id="KW-0460">Magnesium</keyword>
<evidence type="ECO:0000313" key="17">
    <source>
        <dbReference type="EMBL" id="RFT15264.1"/>
    </source>
</evidence>
<dbReference type="GO" id="GO:0008982">
    <property type="term" value="F:protein-N(PI)-phosphohistidine-sugar phosphotransferase activity"/>
    <property type="evidence" value="ECO:0007669"/>
    <property type="project" value="InterPro"/>
</dbReference>
<evidence type="ECO:0000256" key="7">
    <source>
        <dbReference type="ARBA" id="ARBA00022490"/>
    </source>
</evidence>
<evidence type="ECO:0000259" key="15">
    <source>
        <dbReference type="PROSITE" id="PS51094"/>
    </source>
</evidence>
<keyword evidence="9" id="KW-0762">Sugar transport</keyword>
<evidence type="ECO:0000259" key="16">
    <source>
        <dbReference type="PROSITE" id="PS51350"/>
    </source>
</evidence>
<dbReference type="InterPro" id="IPR015813">
    <property type="entry name" value="Pyrv/PenolPyrv_kinase-like_dom"/>
</dbReference>
<keyword evidence="11" id="KW-0598">Phosphotransferase system</keyword>
<comment type="cofactor">
    <cofactor evidence="3">
        <name>Mg(2+)</name>
        <dbReference type="ChEBI" id="CHEBI:18420"/>
    </cofactor>
</comment>
<dbReference type="Pfam" id="PF00391">
    <property type="entry name" value="PEP-utilizers"/>
    <property type="match status" value="1"/>
</dbReference>
<dbReference type="SUPFAM" id="SSF51621">
    <property type="entry name" value="Phosphoenolpyruvate/pyruvate domain"/>
    <property type="match status" value="1"/>
</dbReference>
<dbReference type="Gene3D" id="3.30.1340.10">
    <property type="entry name" value="HPr-like"/>
    <property type="match status" value="1"/>
</dbReference>
<comment type="catalytic activity">
    <reaction evidence="2">
        <text>D-fructose(out) + N(pros)-phospho-L-histidyl-[protein] = D-fructose 1-phosphate(in) + L-histidyl-[protein]</text>
        <dbReference type="Rhea" id="RHEA:49252"/>
        <dbReference type="Rhea" id="RHEA-COMP:9745"/>
        <dbReference type="Rhea" id="RHEA-COMP:9746"/>
        <dbReference type="ChEBI" id="CHEBI:29979"/>
        <dbReference type="ChEBI" id="CHEBI:37721"/>
        <dbReference type="ChEBI" id="CHEBI:58674"/>
        <dbReference type="ChEBI" id="CHEBI:64837"/>
        <dbReference type="EC" id="2.7.1.202"/>
    </reaction>
</comment>
<dbReference type="Pfam" id="PF00359">
    <property type="entry name" value="PTS_EIIA_2"/>
    <property type="match status" value="1"/>
</dbReference>
<keyword evidence="17" id="KW-0670">Pyruvate</keyword>
<dbReference type="Pfam" id="PF05524">
    <property type="entry name" value="PEP-utilisers_N"/>
    <property type="match status" value="1"/>
</dbReference>
<evidence type="ECO:0000256" key="13">
    <source>
        <dbReference type="ARBA" id="ARBA00022777"/>
    </source>
</evidence>
<evidence type="ECO:0000256" key="6">
    <source>
        <dbReference type="ARBA" id="ARBA00022448"/>
    </source>
</evidence>
<dbReference type="CDD" id="cd00367">
    <property type="entry name" value="PTS-HPr_like"/>
    <property type="match status" value="1"/>
</dbReference>
<evidence type="ECO:0000313" key="18">
    <source>
        <dbReference type="Proteomes" id="UP000257323"/>
    </source>
</evidence>
<dbReference type="PROSITE" id="PS51094">
    <property type="entry name" value="PTS_EIIA_TYPE_2"/>
    <property type="match status" value="1"/>
</dbReference>
<dbReference type="InterPro" id="IPR000121">
    <property type="entry name" value="PEP_util_C"/>
</dbReference>
<dbReference type="PROSITE" id="PS00369">
    <property type="entry name" value="PTS_HPR_HIS"/>
    <property type="match status" value="1"/>
</dbReference>
<dbReference type="InterPro" id="IPR016152">
    <property type="entry name" value="PTrfase/Anion_transptr"/>
</dbReference>
<comment type="similarity">
    <text evidence="5">Belongs to the PEP-utilizing enzyme family.</text>
</comment>
<evidence type="ECO:0000256" key="3">
    <source>
        <dbReference type="ARBA" id="ARBA00001946"/>
    </source>
</evidence>
<evidence type="ECO:0000256" key="1">
    <source>
        <dbReference type="ARBA" id="ARBA00000683"/>
    </source>
</evidence>
<dbReference type="InterPro" id="IPR036618">
    <property type="entry name" value="PtsI_HPr-bd_sf"/>
</dbReference>
<evidence type="ECO:0000256" key="14">
    <source>
        <dbReference type="ARBA" id="ARBA00022842"/>
    </source>
</evidence>
<dbReference type="NCBIfam" id="TIGR00848">
    <property type="entry name" value="fruA"/>
    <property type="match status" value="1"/>
</dbReference>
<comment type="subcellular location">
    <subcellularLocation>
        <location evidence="4">Cytoplasm</location>
    </subcellularLocation>
</comment>
<dbReference type="InterPro" id="IPR035895">
    <property type="entry name" value="HPr-like_sf"/>
</dbReference>
<name>A0A3E2BKP8_9BACT</name>
<dbReference type="GO" id="GO:0009401">
    <property type="term" value="P:phosphoenolpyruvate-dependent sugar phosphotransferase system"/>
    <property type="evidence" value="ECO:0007669"/>
    <property type="project" value="UniProtKB-KW"/>
</dbReference>
<evidence type="ECO:0000256" key="8">
    <source>
        <dbReference type="ARBA" id="ARBA00022553"/>
    </source>
</evidence>
<dbReference type="InterPro" id="IPR000032">
    <property type="entry name" value="HPr-like"/>
</dbReference>
<dbReference type="Gene3D" id="3.50.30.10">
    <property type="entry name" value="Phosphohistidine domain"/>
    <property type="match status" value="1"/>
</dbReference>
<keyword evidence="12" id="KW-0479">Metal-binding</keyword>
<dbReference type="Gene3D" id="3.20.20.60">
    <property type="entry name" value="Phosphoenolpyruvate-binding domains"/>
    <property type="match status" value="1"/>
</dbReference>
<keyword evidence="7" id="KW-0963">Cytoplasm</keyword>
<dbReference type="InterPro" id="IPR036637">
    <property type="entry name" value="Phosphohistidine_dom_sf"/>
</dbReference>
<dbReference type="InterPro" id="IPR004715">
    <property type="entry name" value="PTS_IIA_fruc"/>
</dbReference>
<protein>
    <submittedName>
        <fullName evidence="17">Phosphoenolpyruvate-protein phosphotransferase of PTS system</fullName>
    </submittedName>
</protein>
<dbReference type="InterPro" id="IPR006318">
    <property type="entry name" value="PTS_EI-like"/>
</dbReference>
<evidence type="ECO:0000256" key="4">
    <source>
        <dbReference type="ARBA" id="ARBA00004496"/>
    </source>
</evidence>
<dbReference type="GO" id="GO:0016020">
    <property type="term" value="C:membrane"/>
    <property type="evidence" value="ECO:0007669"/>
    <property type="project" value="InterPro"/>
</dbReference>
<organism evidence="17 18">
    <name type="scientific">Candidatus Saccharicenans subterraneus</name>
    <dbReference type="NCBI Taxonomy" id="2508984"/>
    <lineage>
        <taxon>Bacteria</taxon>
        <taxon>Candidatus Aminicenantota</taxon>
        <taxon>Candidatus Aminicenantia</taxon>
        <taxon>Candidatus Aminicenantales</taxon>
        <taxon>Candidatus Saccharicenantaceae</taxon>
        <taxon>Candidatus Saccharicenans</taxon>
    </lineage>
</organism>
<keyword evidence="13" id="KW-0418">Kinase</keyword>
<gene>
    <name evidence="17" type="ORF">OP8BY_0559</name>
</gene>
<keyword evidence="10 17" id="KW-0808">Transferase</keyword>
<dbReference type="GO" id="GO:0005737">
    <property type="term" value="C:cytoplasm"/>
    <property type="evidence" value="ECO:0007669"/>
    <property type="project" value="UniProtKB-SubCell"/>
</dbReference>
<dbReference type="GO" id="GO:0008965">
    <property type="term" value="F:phosphoenolpyruvate-protein phosphotransferase activity"/>
    <property type="evidence" value="ECO:0007669"/>
    <property type="project" value="UniProtKB-EC"/>
</dbReference>
<dbReference type="Gene3D" id="3.40.930.10">
    <property type="entry name" value="Mannitol-specific EII, Chain A"/>
    <property type="match status" value="1"/>
</dbReference>
<feature type="domain" description="PTS EIIA type-2" evidence="15">
    <location>
        <begin position="692"/>
        <end position="837"/>
    </location>
</feature>
<evidence type="ECO:0000256" key="9">
    <source>
        <dbReference type="ARBA" id="ARBA00022597"/>
    </source>
</evidence>
<evidence type="ECO:0000256" key="10">
    <source>
        <dbReference type="ARBA" id="ARBA00022679"/>
    </source>
</evidence>
<dbReference type="NCBIfam" id="TIGR01417">
    <property type="entry name" value="PTS_I_fam"/>
    <property type="match status" value="1"/>
</dbReference>
<feature type="domain" description="HPr" evidence="16">
    <location>
        <begin position="2"/>
        <end position="93"/>
    </location>
</feature>
<dbReference type="InterPro" id="IPR008279">
    <property type="entry name" value="PEP-util_enz_mobile_dom"/>
</dbReference>
<dbReference type="EMBL" id="QUAH01000011">
    <property type="protein sequence ID" value="RFT15264.1"/>
    <property type="molecule type" value="Genomic_DNA"/>
</dbReference>
<comment type="catalytic activity">
    <reaction evidence="1">
        <text>L-histidyl-[protein] + phosphoenolpyruvate = N(pros)-phospho-L-histidyl-[protein] + pyruvate</text>
        <dbReference type="Rhea" id="RHEA:23880"/>
        <dbReference type="Rhea" id="RHEA-COMP:9745"/>
        <dbReference type="Rhea" id="RHEA-COMP:9746"/>
        <dbReference type="ChEBI" id="CHEBI:15361"/>
        <dbReference type="ChEBI" id="CHEBI:29979"/>
        <dbReference type="ChEBI" id="CHEBI:58702"/>
        <dbReference type="ChEBI" id="CHEBI:64837"/>
        <dbReference type="EC" id="2.7.3.9"/>
    </reaction>
</comment>
<dbReference type="CDD" id="cd00211">
    <property type="entry name" value="PTS_IIA_fru"/>
    <property type="match status" value="1"/>
</dbReference>
<dbReference type="SUPFAM" id="SSF52009">
    <property type="entry name" value="Phosphohistidine domain"/>
    <property type="match status" value="1"/>
</dbReference>
<dbReference type="InterPro" id="IPR001020">
    <property type="entry name" value="PTS_HPr_His_P_site"/>
</dbReference>
<evidence type="ECO:0000256" key="2">
    <source>
        <dbReference type="ARBA" id="ARBA00001401"/>
    </source>
</evidence>
<dbReference type="Pfam" id="PF00381">
    <property type="entry name" value="PTS-HPr"/>
    <property type="match status" value="1"/>
</dbReference>
<dbReference type="PROSITE" id="PS51350">
    <property type="entry name" value="PTS_HPR_DOM"/>
    <property type="match status" value="1"/>
</dbReference>
<dbReference type="SUPFAM" id="SSF55594">
    <property type="entry name" value="HPr-like"/>
    <property type="match status" value="1"/>
</dbReference>
<dbReference type="InterPro" id="IPR040442">
    <property type="entry name" value="Pyrv_kinase-like_dom_sf"/>
</dbReference>
<keyword evidence="6" id="KW-0813">Transport</keyword>
<dbReference type="GO" id="GO:0016301">
    <property type="term" value="F:kinase activity"/>
    <property type="evidence" value="ECO:0007669"/>
    <property type="project" value="UniProtKB-KW"/>
</dbReference>
<evidence type="ECO:0000256" key="12">
    <source>
        <dbReference type="ARBA" id="ARBA00022723"/>
    </source>
</evidence>
<accession>A0A3E2BKP8</accession>
<comment type="caution">
    <text evidence="17">The sequence shown here is derived from an EMBL/GenBank/DDBJ whole genome shotgun (WGS) entry which is preliminary data.</text>
</comment>
<keyword evidence="8" id="KW-0597">Phosphoprotein</keyword>
<evidence type="ECO:0000256" key="11">
    <source>
        <dbReference type="ARBA" id="ARBA00022683"/>
    </source>
</evidence>
<dbReference type="InterPro" id="IPR002178">
    <property type="entry name" value="PTS_EIIA_type-2_dom"/>
</dbReference>
<dbReference type="InterPro" id="IPR050499">
    <property type="entry name" value="PEP-utilizing_PTS_enzyme"/>
</dbReference>
<dbReference type="PANTHER" id="PTHR46244">
    <property type="entry name" value="PHOSPHOENOLPYRUVATE-PROTEIN PHOSPHOTRANSFERASE"/>
    <property type="match status" value="1"/>
</dbReference>
<evidence type="ECO:0000256" key="5">
    <source>
        <dbReference type="ARBA" id="ARBA00007837"/>
    </source>
</evidence>
<dbReference type="PANTHER" id="PTHR46244:SF4">
    <property type="entry name" value="MULTIPHOSPHORYL TRANSFER PROTEIN 1-RELATED"/>
    <property type="match status" value="1"/>
</dbReference>
<dbReference type="InterPro" id="IPR008731">
    <property type="entry name" value="PTS_EIN"/>
</dbReference>
<dbReference type="SUPFAM" id="SSF47831">
    <property type="entry name" value="Enzyme I of the PEP:sugar phosphotransferase system HPr-binding (sub)domain"/>
    <property type="match status" value="1"/>
</dbReference>
<dbReference type="Proteomes" id="UP000257323">
    <property type="component" value="Unassembled WGS sequence"/>
</dbReference>
<sequence>MAAEFRLEFPLPLGLHARPASFIQEKCQDYKGEIIWENQRTQKKADAKSAISLLTTDTQKGDICRVLVSGTGEKKFAAELESFLLKELPLKEEQALKVEPAAAAIIPGVLHGCQEMFLVGQPASQGVAWGKAVVLKKQPGLSELKELMGKQADNPEKEIEVFRQALGSLREEIEKELAEKSGVEKSILKAHQSLASDPGLLRRVEELIEREKLSAAAALVRAVSDFSEELLRSKTQYIRERVADLNDVARRLLEKLGCALDAKKGLEVTEPSVLVAEDLLPSEFLGFQPGQILGLVLEKAGQTSHTLIMARGRGLPAVTGVAEACRLLGSGEEVVVDGNRGVVIISPGEEVRKYYEREREAEVTLKKIRKEKAALPGVTADGKRIEVAANIGHPEELQKAWEDGAEAVGIFRTELLLYGKPALPSEEEQFLLYKRVAEEAGGRPVIIRTFDIGGDKPIPCVKLPQEPNPFLGYRGIRIYREYYELFRSQVRAILRAAGYGKLRLMFPMVALVEEVRWLKDQVKIFEQELEREGLAFSPEIETGIMLEIPSVAMLADKFAPEVDFFSVGSNDLVQYFFAADRGNPLVKYFNQPLNPALLRLLKIAIDRAHENGKWVGLCGELAGDSRLTPVFVGLGFDELSMSSGFIPEVKAVLNHLRVGDCQELVAQTLEASTAEENEKLLEDYYQRQFSPELITPDLVILESDCGSKAEILQELAITFERAGRVGNRAVFEQALWKREQDVATEIGFGLAIPHCQSGTVRTPSIGLMRLRKPVDWQSKEGQPVDLVICLAIPSGEKVRPKLQLLPKLSRRLIHEEFRDSLRQATTPGDVVALIKSAT</sequence>
<dbReference type="Gene3D" id="1.10.274.10">
    <property type="entry name" value="PtsI, HPr-binding domain"/>
    <property type="match status" value="1"/>
</dbReference>